<dbReference type="Proteomes" id="UP000326582">
    <property type="component" value="Chromosome 7"/>
</dbReference>
<reference evidence="2" key="1">
    <citation type="journal article" date="2019" name="MBio">
        <title>Comparative genomics for the elucidation of multidrug resistance (MDR) in Candida lusitaniae.</title>
        <authorList>
            <person name="Kannan A."/>
            <person name="Asner S.A."/>
            <person name="Trachsel E."/>
            <person name="Kelly S."/>
            <person name="Parker J."/>
            <person name="Sanglard D."/>
        </authorList>
    </citation>
    <scope>NUCLEOTIDE SEQUENCE [LARGE SCALE GENOMIC DNA]</scope>
    <source>
        <strain evidence="2">P1</strain>
    </source>
</reference>
<evidence type="ECO:0000313" key="2">
    <source>
        <dbReference type="Proteomes" id="UP000326582"/>
    </source>
</evidence>
<keyword evidence="2" id="KW-1185">Reference proteome</keyword>
<name>A0ACD0WRY1_CLALS</name>
<protein>
    <submittedName>
        <fullName evidence="1">F-actin-capping subunit alpha</fullName>
    </submittedName>
</protein>
<dbReference type="EMBL" id="CP038490">
    <property type="protein sequence ID" value="QFZ30114.1"/>
    <property type="molecule type" value="Genomic_DNA"/>
</dbReference>
<gene>
    <name evidence="1" type="ORF">EJF14_70183</name>
</gene>
<sequence>MIEAVWRNNPIASGFNGNKRTMSVNLSAIIDKLVESAPPGELKSVKKNLDIIVAHENTSIINKSLEKYIENNFVVLSGQYIAGKLNKDAHSTKFWDYIGKQKFNVDSKNERAIDFESADPEVEYPDYFDGLVERLELYGNNHYPSNYAFTIIPHVDKTVEVVIIGEKVNVENYFSGRWQSVYRVTVSGAVTGHVNLDIHYYEDGNVRLNFEEPIKDALNDVSASGIVNFINNFENDLTMKIVEQFNTLNQNSFKNLRRLLPVTKSKINWGKAIGTYRLGSDVVNQ</sequence>
<organism evidence="1 2">
    <name type="scientific">Clavispora lusitaniae</name>
    <name type="common">Candida lusitaniae</name>
    <dbReference type="NCBI Taxonomy" id="36911"/>
    <lineage>
        <taxon>Eukaryota</taxon>
        <taxon>Fungi</taxon>
        <taxon>Dikarya</taxon>
        <taxon>Ascomycota</taxon>
        <taxon>Saccharomycotina</taxon>
        <taxon>Pichiomycetes</taxon>
        <taxon>Metschnikowiaceae</taxon>
        <taxon>Clavispora</taxon>
    </lineage>
</organism>
<evidence type="ECO:0000313" key="1">
    <source>
        <dbReference type="EMBL" id="QFZ30114.1"/>
    </source>
</evidence>
<accession>A0ACD0WRY1</accession>
<proteinExistence type="predicted"/>